<proteinExistence type="predicted"/>
<gene>
    <name evidence="1" type="ORF">APAL1065_LOCUS21019</name>
</gene>
<organism evidence="1">
    <name type="scientific">Entomoneis paludosa</name>
    <dbReference type="NCBI Taxonomy" id="265537"/>
    <lineage>
        <taxon>Eukaryota</taxon>
        <taxon>Sar</taxon>
        <taxon>Stramenopiles</taxon>
        <taxon>Ochrophyta</taxon>
        <taxon>Bacillariophyta</taxon>
        <taxon>Bacillariophyceae</taxon>
        <taxon>Bacillariophycidae</taxon>
        <taxon>Entomoneidaceae</taxon>
        <taxon>Entomoneis</taxon>
    </lineage>
</organism>
<protein>
    <submittedName>
        <fullName evidence="1">Uncharacterized protein</fullName>
    </submittedName>
</protein>
<name>A0A7S3DUH0_9STRA</name>
<dbReference type="AlphaFoldDB" id="A0A7S3DUH0"/>
<evidence type="ECO:0000313" key="1">
    <source>
        <dbReference type="EMBL" id="CAD9983252.1"/>
    </source>
</evidence>
<reference evidence="1" key="1">
    <citation type="submission" date="2021-01" db="EMBL/GenBank/DDBJ databases">
        <authorList>
            <person name="Corre E."/>
            <person name="Pelletier E."/>
            <person name="Niang G."/>
            <person name="Scheremetjew M."/>
            <person name="Finn R."/>
            <person name="Kale V."/>
            <person name="Holt S."/>
            <person name="Cochrane G."/>
            <person name="Meng A."/>
            <person name="Brown T."/>
            <person name="Cohen L."/>
        </authorList>
    </citation>
    <scope>NUCLEOTIDE SEQUENCE</scope>
    <source>
        <strain evidence="1">CCMP125</strain>
    </source>
</reference>
<accession>A0A7S3DUH0</accession>
<dbReference type="EMBL" id="HBHT01031270">
    <property type="protein sequence ID" value="CAD9983252.1"/>
    <property type="molecule type" value="Transcribed_RNA"/>
</dbReference>
<sequence length="224" mass="25043">MVVDNFLAHHDEILGLKVVTGHPLPVLKGNGKKSSGKGDLVIGKKLELEATNDAYDFALGLIELTQDIYPINKAQNVLELASVCTISKVGRNCALLATDCGTKWELYMFEDTKTIVRRVYRHGGKCWEDFKALLDQAETKTLEPPSKITPVLPNFEMPVDDQGVEDLDEQNLEGFQVLGDTKVAAVDRHAQLNELANWLEDLYGERPAIPEWARAERSCPNYYL</sequence>